<keyword evidence="3" id="KW-1185">Reference proteome</keyword>
<protein>
    <recommendedName>
        <fullName evidence="1">Reverse transcriptase domain-containing protein</fullName>
    </recommendedName>
</protein>
<dbReference type="PROSITE" id="PS50878">
    <property type="entry name" value="RT_POL"/>
    <property type="match status" value="1"/>
</dbReference>
<reference evidence="2 3" key="1">
    <citation type="journal article" date="2019" name="G3 (Bethesda)">
        <title>Sequencing of a Wild Apple (Malus baccata) Genome Unravels the Differences Between Cultivated and Wild Apple Species Regarding Disease Resistance and Cold Tolerance.</title>
        <authorList>
            <person name="Chen X."/>
        </authorList>
    </citation>
    <scope>NUCLEOTIDE SEQUENCE [LARGE SCALE GENOMIC DNA]</scope>
    <source>
        <strain evidence="3">cv. Shandingzi</strain>
        <tissue evidence="2">Leaves</tissue>
    </source>
</reference>
<dbReference type="EMBL" id="VIEB01000095">
    <property type="protein sequence ID" value="TQE06855.1"/>
    <property type="molecule type" value="Genomic_DNA"/>
</dbReference>
<dbReference type="STRING" id="106549.A0A540N716"/>
<dbReference type="Proteomes" id="UP000315295">
    <property type="component" value="Unassembled WGS sequence"/>
</dbReference>
<dbReference type="InterPro" id="IPR000477">
    <property type="entry name" value="RT_dom"/>
</dbReference>
<proteinExistence type="predicted"/>
<dbReference type="InterPro" id="IPR052343">
    <property type="entry name" value="Retrotransposon-Effector_Assoc"/>
</dbReference>
<name>A0A540N716_MALBA</name>
<evidence type="ECO:0000313" key="3">
    <source>
        <dbReference type="Proteomes" id="UP000315295"/>
    </source>
</evidence>
<dbReference type="PANTHER" id="PTHR46890">
    <property type="entry name" value="NON-LTR RETROLELEMENT REVERSE TRANSCRIPTASE-LIKE PROTEIN-RELATED"/>
    <property type="match status" value="1"/>
</dbReference>
<accession>A0A540N716</accession>
<dbReference type="Pfam" id="PF00078">
    <property type="entry name" value="RVT_1"/>
    <property type="match status" value="1"/>
</dbReference>
<dbReference type="SUPFAM" id="SSF56672">
    <property type="entry name" value="DNA/RNA polymerases"/>
    <property type="match status" value="1"/>
</dbReference>
<comment type="caution">
    <text evidence="2">The sequence shown here is derived from an EMBL/GenBank/DDBJ whole genome shotgun (WGS) entry which is preliminary data.</text>
</comment>
<dbReference type="InterPro" id="IPR043502">
    <property type="entry name" value="DNA/RNA_pol_sf"/>
</dbReference>
<evidence type="ECO:0000259" key="1">
    <source>
        <dbReference type="PROSITE" id="PS50878"/>
    </source>
</evidence>
<dbReference type="AlphaFoldDB" id="A0A540N716"/>
<dbReference type="PANTHER" id="PTHR46890:SF48">
    <property type="entry name" value="RNA-DIRECTED DNA POLYMERASE"/>
    <property type="match status" value="1"/>
</dbReference>
<organism evidence="2 3">
    <name type="scientific">Malus baccata</name>
    <name type="common">Siberian crab apple</name>
    <name type="synonym">Pyrus baccata</name>
    <dbReference type="NCBI Taxonomy" id="106549"/>
    <lineage>
        <taxon>Eukaryota</taxon>
        <taxon>Viridiplantae</taxon>
        <taxon>Streptophyta</taxon>
        <taxon>Embryophyta</taxon>
        <taxon>Tracheophyta</taxon>
        <taxon>Spermatophyta</taxon>
        <taxon>Magnoliopsida</taxon>
        <taxon>eudicotyledons</taxon>
        <taxon>Gunneridae</taxon>
        <taxon>Pentapetalae</taxon>
        <taxon>rosids</taxon>
        <taxon>fabids</taxon>
        <taxon>Rosales</taxon>
        <taxon>Rosaceae</taxon>
        <taxon>Amygdaloideae</taxon>
        <taxon>Maleae</taxon>
        <taxon>Malus</taxon>
    </lineage>
</organism>
<feature type="domain" description="Reverse transcriptase" evidence="1">
    <location>
        <begin position="1"/>
        <end position="135"/>
    </location>
</feature>
<sequence>MSKAYDRVEWYFLKQIMLQLSFDPRWTDLVMSCVSSVTYSFVVNGKATGYIAPTRGLKQGDPISPYLFLICVEGLTSLIARYEQLSLIHGVSICRGAPSITHLLFADDSFLFMKASFKECWYLKQILHYYEVAFG</sequence>
<evidence type="ECO:0000313" key="2">
    <source>
        <dbReference type="EMBL" id="TQE06855.1"/>
    </source>
</evidence>
<gene>
    <name evidence="2" type="ORF">C1H46_007493</name>
</gene>